<gene>
    <name evidence="2" type="ORF">AVDCRST_MAG25-3469</name>
</gene>
<evidence type="ECO:0008006" key="3">
    <source>
        <dbReference type="Google" id="ProtNLM"/>
    </source>
</evidence>
<feature type="transmembrane region" description="Helical" evidence="1">
    <location>
        <begin position="104"/>
        <end position="125"/>
    </location>
</feature>
<protein>
    <recommendedName>
        <fullName evidence="3">Phosphatidic acid phosphatase type 2/haloperoxidase domain-containing protein</fullName>
    </recommendedName>
</protein>
<keyword evidence="1" id="KW-1133">Transmembrane helix</keyword>
<feature type="transmembrane region" description="Helical" evidence="1">
    <location>
        <begin position="137"/>
        <end position="159"/>
    </location>
</feature>
<accession>A0A6J4SA99</accession>
<evidence type="ECO:0000313" key="2">
    <source>
        <dbReference type="EMBL" id="CAA9493036.1"/>
    </source>
</evidence>
<name>A0A6J4SA99_9ACTN</name>
<evidence type="ECO:0000256" key="1">
    <source>
        <dbReference type="SAM" id="Phobius"/>
    </source>
</evidence>
<reference evidence="2" key="1">
    <citation type="submission" date="2020-02" db="EMBL/GenBank/DDBJ databases">
        <authorList>
            <person name="Meier V. D."/>
        </authorList>
    </citation>
    <scope>NUCLEOTIDE SEQUENCE</scope>
    <source>
        <strain evidence="2">AVDCRST_MAG25</strain>
    </source>
</reference>
<feature type="transmembrane region" description="Helical" evidence="1">
    <location>
        <begin position="39"/>
        <end position="59"/>
    </location>
</feature>
<dbReference type="AlphaFoldDB" id="A0A6J4SA99"/>
<sequence>MTDRTSGPARLVTNVLNPFVLFTALYALVALSRAPAGDAVVYVALDLLAAAVVVGYVLLMRRRKRVGDFWISARAERFVPALVLLTAFVALLLALALLDAPRDLYGLTLSMGLASAAVAAMTLLWKASAHCAVAGHAAVAGLLLLGPLGLVFLLALPLVVWSRVTLTAHTLSQTLVGTAVGGILAFVFLS</sequence>
<feature type="transmembrane region" description="Helical" evidence="1">
    <location>
        <begin position="79"/>
        <end position="98"/>
    </location>
</feature>
<keyword evidence="1" id="KW-0812">Transmembrane</keyword>
<proteinExistence type="predicted"/>
<feature type="transmembrane region" description="Helical" evidence="1">
    <location>
        <begin position="171"/>
        <end position="189"/>
    </location>
</feature>
<organism evidence="2">
    <name type="scientific">uncultured Rubrobacteraceae bacterium</name>
    <dbReference type="NCBI Taxonomy" id="349277"/>
    <lineage>
        <taxon>Bacteria</taxon>
        <taxon>Bacillati</taxon>
        <taxon>Actinomycetota</taxon>
        <taxon>Rubrobacteria</taxon>
        <taxon>Rubrobacterales</taxon>
        <taxon>Rubrobacteraceae</taxon>
        <taxon>environmental samples</taxon>
    </lineage>
</organism>
<dbReference type="EMBL" id="CADCVI010000239">
    <property type="protein sequence ID" value="CAA9493036.1"/>
    <property type="molecule type" value="Genomic_DNA"/>
</dbReference>
<feature type="transmembrane region" description="Helical" evidence="1">
    <location>
        <begin position="12"/>
        <end position="33"/>
    </location>
</feature>
<keyword evidence="1" id="KW-0472">Membrane</keyword>